<evidence type="ECO:0000259" key="1">
    <source>
        <dbReference type="PROSITE" id="PS50943"/>
    </source>
</evidence>
<organism evidence="2 3">
    <name type="scientific">Enterococcus mundtii</name>
    <dbReference type="NCBI Taxonomy" id="53346"/>
    <lineage>
        <taxon>Bacteria</taxon>
        <taxon>Bacillati</taxon>
        <taxon>Bacillota</taxon>
        <taxon>Bacilli</taxon>
        <taxon>Lactobacillales</taxon>
        <taxon>Enterococcaceae</taxon>
        <taxon>Enterococcus</taxon>
    </lineage>
</organism>
<dbReference type="Pfam" id="PF01381">
    <property type="entry name" value="HTH_3"/>
    <property type="match status" value="1"/>
</dbReference>
<dbReference type="InterPro" id="IPR011990">
    <property type="entry name" value="TPR-like_helical_dom_sf"/>
</dbReference>
<feature type="domain" description="HTH cro/C1-type" evidence="1">
    <location>
        <begin position="7"/>
        <end position="60"/>
    </location>
</feature>
<name>A0ABQ0VFK0_ENTMU</name>
<dbReference type="SUPFAM" id="SSF47413">
    <property type="entry name" value="lambda repressor-like DNA-binding domains"/>
    <property type="match status" value="1"/>
</dbReference>
<proteinExistence type="predicted"/>
<dbReference type="Proteomes" id="UP000321175">
    <property type="component" value="Unassembled WGS sequence"/>
</dbReference>
<evidence type="ECO:0000313" key="3">
    <source>
        <dbReference type="Proteomes" id="UP000321175"/>
    </source>
</evidence>
<dbReference type="InterPro" id="IPR053163">
    <property type="entry name" value="HTH-type_regulator_Rgg"/>
</dbReference>
<dbReference type="Gene3D" id="1.25.40.10">
    <property type="entry name" value="Tetratricopeptide repeat domain"/>
    <property type="match status" value="1"/>
</dbReference>
<dbReference type="GeneID" id="61001223"/>
<comment type="caution">
    <text evidence="2">The sequence shown here is derived from an EMBL/GenBank/DDBJ whole genome shotgun (WGS) entry which is preliminary data.</text>
</comment>
<dbReference type="CDD" id="cd00093">
    <property type="entry name" value="HTH_XRE"/>
    <property type="match status" value="1"/>
</dbReference>
<sequence>MKQGDIIKKLRIERGISQEALAKGISTRTTLSSFERRNTELSSSALLKYLDKLNVKFDEFQFLLCDNLLSQKEKVINRFIEIINSNFNRKELEVYLTQLEDVYSKHKDNFYLMIIAQLKILKAAILEINELEKNEAIRLIKEYLFKVENWCHFELTIFNNVLFIFYSEEIVVQFENVISRMWLLQDKAHYNSLISTFLINGCFLGFERADANLASLFVRHLEIVSANSRFVEAKIYLLIFKGLLPSISNQTLDSVSIKKGLKILDILDEAKANSIREFIFQYLETQGYEVCLIL</sequence>
<dbReference type="InterPro" id="IPR001387">
    <property type="entry name" value="Cro/C1-type_HTH"/>
</dbReference>
<protein>
    <submittedName>
        <fullName evidence="2">Rgg/GadR/MutR family transcriptional activator</fullName>
    </submittedName>
</protein>
<accession>A0ABQ0VFK0</accession>
<dbReference type="SMART" id="SM00530">
    <property type="entry name" value="HTH_XRE"/>
    <property type="match status" value="1"/>
</dbReference>
<dbReference type="RefSeq" id="WP_071867386.1">
    <property type="nucleotide sequence ID" value="NZ_BJWA01000025.1"/>
</dbReference>
<reference evidence="2 3" key="1">
    <citation type="submission" date="2019-07" db="EMBL/GenBank/DDBJ databases">
        <title>Whole genome shotgun sequence of Enterococcus mundtii NBRC 100490.</title>
        <authorList>
            <person name="Hosoyama A."/>
            <person name="Uohara A."/>
            <person name="Ohji S."/>
            <person name="Ichikawa N."/>
        </authorList>
    </citation>
    <scope>NUCLEOTIDE SEQUENCE [LARGE SCALE GENOMIC DNA]</scope>
    <source>
        <strain evidence="2 3">NBRC 100490</strain>
    </source>
</reference>
<dbReference type="InterPro" id="IPR010057">
    <property type="entry name" value="Transcription_activator_Rgg_C"/>
</dbReference>
<evidence type="ECO:0000313" key="2">
    <source>
        <dbReference type="EMBL" id="GEL81441.1"/>
    </source>
</evidence>
<gene>
    <name evidence="2" type="ORF">EMU01_25850</name>
</gene>
<dbReference type="PROSITE" id="PS50943">
    <property type="entry name" value="HTH_CROC1"/>
    <property type="match status" value="1"/>
</dbReference>
<keyword evidence="3" id="KW-1185">Reference proteome</keyword>
<dbReference type="InterPro" id="IPR010982">
    <property type="entry name" value="Lambda_DNA-bd_dom_sf"/>
</dbReference>
<dbReference type="NCBIfam" id="TIGR01716">
    <property type="entry name" value="RGG_Cterm"/>
    <property type="match status" value="1"/>
</dbReference>
<dbReference type="Pfam" id="PF21259">
    <property type="entry name" value="Rgg_C"/>
    <property type="match status" value="1"/>
</dbReference>
<dbReference type="PANTHER" id="PTHR37038">
    <property type="entry name" value="TRANSCRIPTIONAL REGULATOR-RELATED"/>
    <property type="match status" value="1"/>
</dbReference>
<dbReference type="EMBL" id="BJWA01000025">
    <property type="protein sequence ID" value="GEL81441.1"/>
    <property type="molecule type" value="Genomic_DNA"/>
</dbReference>